<dbReference type="Proteomes" id="UP001253193">
    <property type="component" value="Unassembled WGS sequence"/>
</dbReference>
<evidence type="ECO:0000313" key="1">
    <source>
        <dbReference type="EMBL" id="MDS1820279.1"/>
    </source>
</evidence>
<proteinExistence type="predicted"/>
<protein>
    <submittedName>
        <fullName evidence="1">Helix-turn-helix transcriptional regulator</fullName>
    </submittedName>
</protein>
<sequence>MEKSKNSKKKPFKWTREIVRLALNDGWTQQEIAEKCRTQQSVVSAWKKGTKQGTEQQLLPLLNIYGNKIRRNSFKVYWSLDTETMEKTFFRVEGKVILSQAFYDPRRDQRGKLVKKIPELKLVIHYQGAEQFRVVSQGRLKFRHSSEELEHSVEDAVWTSQVLAPFTSKQLIEFVDNYASERLSKYPSDANTLPFLIRQSLLNHGFSVEDIVEFPAVW</sequence>
<reference evidence="1" key="1">
    <citation type="submission" date="2023-06" db="EMBL/GenBank/DDBJ databases">
        <title>Genomic Diversity of Vibrio spp. and Metagenomic Analysis of Pathogens in Florida Gulf Coastal Waters Following Hurricane Ian.</title>
        <authorList>
            <person name="Brumfield K.D."/>
        </authorList>
    </citation>
    <scope>NUCLEOTIDE SEQUENCE</scope>
    <source>
        <strain evidence="1">WBS2B-138</strain>
    </source>
</reference>
<comment type="caution">
    <text evidence="1">The sequence shown here is derived from an EMBL/GenBank/DDBJ whole genome shotgun (WGS) entry which is preliminary data.</text>
</comment>
<dbReference type="Gene3D" id="1.10.260.40">
    <property type="entry name" value="lambda repressor-like DNA-binding domains"/>
    <property type="match status" value="1"/>
</dbReference>
<organism evidence="1 2">
    <name type="scientific">Vibrio parahaemolyticus</name>
    <dbReference type="NCBI Taxonomy" id="670"/>
    <lineage>
        <taxon>Bacteria</taxon>
        <taxon>Pseudomonadati</taxon>
        <taxon>Pseudomonadota</taxon>
        <taxon>Gammaproteobacteria</taxon>
        <taxon>Vibrionales</taxon>
        <taxon>Vibrionaceae</taxon>
        <taxon>Vibrio</taxon>
    </lineage>
</organism>
<dbReference type="EMBL" id="JAUHGG010000002">
    <property type="protein sequence ID" value="MDS1820279.1"/>
    <property type="molecule type" value="Genomic_DNA"/>
</dbReference>
<accession>A0AAW8PXW6</accession>
<name>A0AAW8PXW6_VIBPH</name>
<evidence type="ECO:0000313" key="2">
    <source>
        <dbReference type="Proteomes" id="UP001253193"/>
    </source>
</evidence>
<gene>
    <name evidence="1" type="ORF">QX249_06405</name>
</gene>
<dbReference type="AlphaFoldDB" id="A0AAW8PXW6"/>
<dbReference type="InterPro" id="IPR010982">
    <property type="entry name" value="Lambda_DNA-bd_dom_sf"/>
</dbReference>
<dbReference type="SUPFAM" id="SSF47413">
    <property type="entry name" value="lambda repressor-like DNA-binding domains"/>
    <property type="match status" value="1"/>
</dbReference>
<dbReference type="RefSeq" id="WP_021452594.1">
    <property type="nucleotide sequence ID" value="NZ_CANUIM010000001.1"/>
</dbReference>
<dbReference type="GO" id="GO:0003677">
    <property type="term" value="F:DNA binding"/>
    <property type="evidence" value="ECO:0007669"/>
    <property type="project" value="InterPro"/>
</dbReference>